<name>A0ABU1FVA8_9MICC</name>
<feature type="transmembrane region" description="Helical" evidence="1">
    <location>
        <begin position="127"/>
        <end position="149"/>
    </location>
</feature>
<evidence type="ECO:0000256" key="1">
    <source>
        <dbReference type="SAM" id="Phobius"/>
    </source>
</evidence>
<organism evidence="2 3">
    <name type="scientific">Nesterenkonia flava</name>
    <dbReference type="NCBI Taxonomy" id="469799"/>
    <lineage>
        <taxon>Bacteria</taxon>
        <taxon>Bacillati</taxon>
        <taxon>Actinomycetota</taxon>
        <taxon>Actinomycetes</taxon>
        <taxon>Micrococcales</taxon>
        <taxon>Micrococcaceae</taxon>
        <taxon>Nesterenkonia</taxon>
    </lineage>
</organism>
<keyword evidence="1" id="KW-0472">Membrane</keyword>
<feature type="transmembrane region" description="Helical" evidence="1">
    <location>
        <begin position="21"/>
        <end position="38"/>
    </location>
</feature>
<reference evidence="3" key="1">
    <citation type="submission" date="2023-07" db="EMBL/GenBank/DDBJ databases">
        <title>Description of three actinobacteria isolated from air of manufacturing shop in a pharmaceutical factory.</title>
        <authorList>
            <person name="Zhang D.-F."/>
        </authorList>
    </citation>
    <scope>NUCLEOTIDE SEQUENCE [LARGE SCALE GENOMIC DNA]</scope>
    <source>
        <strain evidence="3">CCTCC AB 207010</strain>
    </source>
</reference>
<proteinExistence type="predicted"/>
<keyword evidence="3" id="KW-1185">Reference proteome</keyword>
<evidence type="ECO:0000313" key="2">
    <source>
        <dbReference type="EMBL" id="MDR5712553.1"/>
    </source>
</evidence>
<dbReference type="EMBL" id="JAVKGT010000028">
    <property type="protein sequence ID" value="MDR5712553.1"/>
    <property type="molecule type" value="Genomic_DNA"/>
</dbReference>
<sequence length="163" mass="16974">MTGSGPSTREEAAARTARATVISGAAFVGVALLLLYAGSTGPVEELARSRGTDQMNGAALHAFVVSIITVVTLGIGAVLYLWVWVMLRSGSRAGRNIGVGALVLGVLWMVLYAAPEVFGLASLQQTAGLGITATLMFLLWAGASLWWLVTAFSSAWRGPAHDL</sequence>
<accession>A0ABU1FVA8</accession>
<feature type="transmembrane region" description="Helical" evidence="1">
    <location>
        <begin position="58"/>
        <end position="85"/>
    </location>
</feature>
<keyword evidence="1" id="KW-0812">Transmembrane</keyword>
<dbReference type="RefSeq" id="WP_310537925.1">
    <property type="nucleotide sequence ID" value="NZ_BAAAOC010000082.1"/>
</dbReference>
<evidence type="ECO:0000313" key="3">
    <source>
        <dbReference type="Proteomes" id="UP001260872"/>
    </source>
</evidence>
<comment type="caution">
    <text evidence="2">The sequence shown here is derived from an EMBL/GenBank/DDBJ whole genome shotgun (WGS) entry which is preliminary data.</text>
</comment>
<feature type="transmembrane region" description="Helical" evidence="1">
    <location>
        <begin position="97"/>
        <end position="115"/>
    </location>
</feature>
<gene>
    <name evidence="2" type="ORF">RH857_10480</name>
</gene>
<keyword evidence="1" id="KW-1133">Transmembrane helix</keyword>
<protein>
    <submittedName>
        <fullName evidence="2">Uncharacterized protein</fullName>
    </submittedName>
</protein>
<dbReference type="Proteomes" id="UP001260872">
    <property type="component" value="Unassembled WGS sequence"/>
</dbReference>